<feature type="transmembrane region" description="Helical" evidence="1">
    <location>
        <begin position="263"/>
        <end position="285"/>
    </location>
</feature>
<protein>
    <submittedName>
        <fullName evidence="2">GerAB/ArcD/ProY family transporter</fullName>
    </submittedName>
</protein>
<dbReference type="Pfam" id="PF03845">
    <property type="entry name" value="Spore_permease"/>
    <property type="match status" value="1"/>
</dbReference>
<sequence length="362" mass="41588">MNRYFFYLVVINMLGNIFLHVPNILIENRYEGSVLGILLGTIIGSIFLFVFTISLNKFPGMNIAEILESTPKWFRLFFLLFFSIIWFLAGLLTLLAFNNVTIRFVNPDISGVNMISVFAISVIIIIARLKSEKILYTVEILLLLNIPFILIILTQAFLHEYLTLDAMIEVATHFDRFPSFSVLAATTYTFSGYANMVLFNRVFKGKFKIRYLWFVPILGLVNLCVTFFIPIGFWGTEAVADLTYPWVATADTLKIEFGPIERLITVFILLYVSISVISVVVHWHVAIEILKIVLGTVKIKEKRSVFVNWSILLAFGLIVLIVENNFREKDIFEFGELWLNVRLPSEAFLVGMMFFLARRVVK</sequence>
<keyword evidence="1" id="KW-1133">Transmembrane helix</keyword>
<evidence type="ECO:0000313" key="3">
    <source>
        <dbReference type="Proteomes" id="UP000481043"/>
    </source>
</evidence>
<evidence type="ECO:0000313" key="2">
    <source>
        <dbReference type="EMBL" id="NEY71164.1"/>
    </source>
</evidence>
<dbReference type="GO" id="GO:0016020">
    <property type="term" value="C:membrane"/>
    <property type="evidence" value="ECO:0007669"/>
    <property type="project" value="InterPro"/>
</dbReference>
<feature type="transmembrane region" description="Helical" evidence="1">
    <location>
        <begin position="337"/>
        <end position="357"/>
    </location>
</feature>
<organism evidence="2 3">
    <name type="scientific">Bacillus mesophilus</name>
    <dbReference type="NCBI Taxonomy" id="1808955"/>
    <lineage>
        <taxon>Bacteria</taxon>
        <taxon>Bacillati</taxon>
        <taxon>Bacillota</taxon>
        <taxon>Bacilli</taxon>
        <taxon>Bacillales</taxon>
        <taxon>Bacillaceae</taxon>
        <taxon>Bacillus</taxon>
    </lineage>
</organism>
<reference evidence="2 3" key="1">
    <citation type="submission" date="2020-02" db="EMBL/GenBank/DDBJ databases">
        <title>Bacillus aquiflavi sp. nov., isolated from yellow water of strong flavor Chinese baijiu in Yibin region of China.</title>
        <authorList>
            <person name="Xie J."/>
        </authorList>
    </citation>
    <scope>NUCLEOTIDE SEQUENCE [LARGE SCALE GENOMIC DNA]</scope>
    <source>
        <strain evidence="2 3">SA4</strain>
    </source>
</reference>
<gene>
    <name evidence="2" type="ORF">G4D63_05355</name>
</gene>
<comment type="caution">
    <text evidence="2">The sequence shown here is derived from an EMBL/GenBank/DDBJ whole genome shotgun (WGS) entry which is preliminary data.</text>
</comment>
<dbReference type="GO" id="GO:0009847">
    <property type="term" value="P:spore germination"/>
    <property type="evidence" value="ECO:0007669"/>
    <property type="project" value="InterPro"/>
</dbReference>
<keyword evidence="1" id="KW-0472">Membrane</keyword>
<evidence type="ECO:0000256" key="1">
    <source>
        <dbReference type="SAM" id="Phobius"/>
    </source>
</evidence>
<dbReference type="Proteomes" id="UP000481043">
    <property type="component" value="Unassembled WGS sequence"/>
</dbReference>
<feature type="transmembrane region" description="Helical" evidence="1">
    <location>
        <begin position="5"/>
        <end position="26"/>
    </location>
</feature>
<feature type="transmembrane region" description="Helical" evidence="1">
    <location>
        <begin position="134"/>
        <end position="157"/>
    </location>
</feature>
<accession>A0A6M0Q4L1</accession>
<feature type="transmembrane region" description="Helical" evidence="1">
    <location>
        <begin position="177"/>
        <end position="199"/>
    </location>
</feature>
<proteinExistence type="predicted"/>
<dbReference type="AlphaFoldDB" id="A0A6M0Q4L1"/>
<feature type="transmembrane region" description="Helical" evidence="1">
    <location>
        <begin position="32"/>
        <end position="55"/>
    </location>
</feature>
<feature type="transmembrane region" description="Helical" evidence="1">
    <location>
        <begin position="211"/>
        <end position="234"/>
    </location>
</feature>
<name>A0A6M0Q4L1_9BACI</name>
<dbReference type="InterPro" id="IPR004761">
    <property type="entry name" value="Spore_GerAB"/>
</dbReference>
<keyword evidence="3" id="KW-1185">Reference proteome</keyword>
<dbReference type="EMBL" id="JAAIWM010000002">
    <property type="protein sequence ID" value="NEY71164.1"/>
    <property type="molecule type" value="Genomic_DNA"/>
</dbReference>
<feature type="transmembrane region" description="Helical" evidence="1">
    <location>
        <begin position="76"/>
        <end position="97"/>
    </location>
</feature>
<feature type="transmembrane region" description="Helical" evidence="1">
    <location>
        <begin position="305"/>
        <end position="322"/>
    </location>
</feature>
<dbReference type="RefSeq" id="WP_163178528.1">
    <property type="nucleotide sequence ID" value="NZ_JAAIWM010000002.1"/>
</dbReference>
<feature type="transmembrane region" description="Helical" evidence="1">
    <location>
        <begin position="109"/>
        <end position="127"/>
    </location>
</feature>
<keyword evidence="1" id="KW-0812">Transmembrane</keyword>